<evidence type="ECO:0000313" key="5">
    <source>
        <dbReference type="EMBL" id="KAJ3658982.1"/>
    </source>
</evidence>
<organism evidence="5 6">
    <name type="scientific">Zophobas morio</name>
    <dbReference type="NCBI Taxonomy" id="2755281"/>
    <lineage>
        <taxon>Eukaryota</taxon>
        <taxon>Metazoa</taxon>
        <taxon>Ecdysozoa</taxon>
        <taxon>Arthropoda</taxon>
        <taxon>Hexapoda</taxon>
        <taxon>Insecta</taxon>
        <taxon>Pterygota</taxon>
        <taxon>Neoptera</taxon>
        <taxon>Endopterygota</taxon>
        <taxon>Coleoptera</taxon>
        <taxon>Polyphaga</taxon>
        <taxon>Cucujiformia</taxon>
        <taxon>Tenebrionidae</taxon>
        <taxon>Zophobas</taxon>
    </lineage>
</organism>
<sequence>MRRRAGLGAIQKHKLEQEKYKDKGNEIQENQLEQMTRQMEVFKVNLEEFATKHKNEIRKNPEFRRQFQEMCASIGVDPLSSGKGFWSVLGIGDFYYELAVQIVEVCLATNYKTGGLISLNELRTRLIKARGKGKQHQEITQDDLIRAAQKLKIFGSGFMVVPVGKGQYMVQSIPGELSMDHTAVLQQVTHSNQAFVSVGYLRRELGWEEGRAKKALDHMVDQGLAWLDLQNPSEKLYYFPSLFNACINSSN</sequence>
<dbReference type="Gene3D" id="6.10.140.180">
    <property type="match status" value="1"/>
</dbReference>
<dbReference type="InterPro" id="IPR016689">
    <property type="entry name" value="ESCRT-2_cplx_Snf8"/>
</dbReference>
<proteinExistence type="inferred from homology"/>
<dbReference type="PIRSF" id="PIRSF017215">
    <property type="entry name" value="ESCRT2_Vps22"/>
    <property type="match status" value="1"/>
</dbReference>
<dbReference type="GO" id="GO:0000814">
    <property type="term" value="C:ESCRT II complex"/>
    <property type="evidence" value="ECO:0007669"/>
    <property type="project" value="UniProtKB-UniRule"/>
</dbReference>
<dbReference type="Gene3D" id="1.10.10.10">
    <property type="entry name" value="Winged helix-like DNA-binding domain superfamily/Winged helix DNA-binding domain"/>
    <property type="match status" value="2"/>
</dbReference>
<feature type="coiled-coil region" evidence="4">
    <location>
        <begin position="10"/>
        <end position="52"/>
    </location>
</feature>
<comment type="similarity">
    <text evidence="1 3">Belongs to the SNF8 family.</text>
</comment>
<dbReference type="InterPro" id="IPR036388">
    <property type="entry name" value="WH-like_DNA-bd_sf"/>
</dbReference>
<evidence type="ECO:0000313" key="6">
    <source>
        <dbReference type="Proteomes" id="UP001168821"/>
    </source>
</evidence>
<keyword evidence="3" id="KW-0813">Transport</keyword>
<evidence type="ECO:0000256" key="4">
    <source>
        <dbReference type="SAM" id="Coils"/>
    </source>
</evidence>
<reference evidence="5" key="1">
    <citation type="journal article" date="2023" name="G3 (Bethesda)">
        <title>Whole genome assemblies of Zophobas morio and Tenebrio molitor.</title>
        <authorList>
            <person name="Kaur S."/>
            <person name="Stinson S.A."/>
            <person name="diCenzo G.C."/>
        </authorList>
    </citation>
    <scope>NUCLEOTIDE SEQUENCE</scope>
    <source>
        <strain evidence="5">QUZm001</strain>
    </source>
</reference>
<evidence type="ECO:0000256" key="3">
    <source>
        <dbReference type="PIRNR" id="PIRNR017215"/>
    </source>
</evidence>
<protein>
    <recommendedName>
        <fullName evidence="2 3">Vacuolar-sorting protein SNF8</fullName>
    </recommendedName>
</protein>
<dbReference type="Pfam" id="PF04157">
    <property type="entry name" value="EAP30"/>
    <property type="match status" value="1"/>
</dbReference>
<dbReference type="InterPro" id="IPR040608">
    <property type="entry name" value="Snf8/Vps36"/>
</dbReference>
<dbReference type="FunFam" id="1.10.10.10:FF:000085">
    <property type="entry name" value="Vacuolar-sorting protein SNF8"/>
    <property type="match status" value="1"/>
</dbReference>
<gene>
    <name evidence="5" type="ORF">Zmor_010692</name>
</gene>
<dbReference type="PANTHER" id="PTHR12806">
    <property type="entry name" value="EAP30 SUBUNIT OF ELL COMPLEX"/>
    <property type="match status" value="1"/>
</dbReference>
<dbReference type="GO" id="GO:0043328">
    <property type="term" value="P:protein transport to vacuole involved in ubiquitin-dependent protein catabolic process via the multivesicular body sorting pathway"/>
    <property type="evidence" value="ECO:0007669"/>
    <property type="project" value="TreeGrafter"/>
</dbReference>
<keyword evidence="4" id="KW-0175">Coiled coil</keyword>
<comment type="subunit">
    <text evidence="3">Component of the endosomal sorting complex required for transport II (ESCRT-II).</text>
</comment>
<dbReference type="AlphaFoldDB" id="A0AA38IKS7"/>
<dbReference type="Proteomes" id="UP001168821">
    <property type="component" value="Unassembled WGS sequence"/>
</dbReference>
<comment type="caution">
    <text evidence="5">The sequence shown here is derived from an EMBL/GenBank/DDBJ whole genome shotgun (WGS) entry which is preliminary data.</text>
</comment>
<dbReference type="InterPro" id="IPR036390">
    <property type="entry name" value="WH_DNA-bd_sf"/>
</dbReference>
<dbReference type="SUPFAM" id="SSF46785">
    <property type="entry name" value="Winged helix' DNA-binding domain"/>
    <property type="match status" value="2"/>
</dbReference>
<comment type="function">
    <text evidence="3">Component of the endosomal sorting complex required for transport II (ESCRT-II), which is required for multivesicular body (MVB) formation and sorting of endosomal cargo proteins into MVBs.</text>
</comment>
<keyword evidence="6" id="KW-1185">Reference proteome</keyword>
<evidence type="ECO:0000256" key="1">
    <source>
        <dbReference type="ARBA" id="ARBA00009834"/>
    </source>
</evidence>
<dbReference type="EMBL" id="JALNTZ010000003">
    <property type="protein sequence ID" value="KAJ3658982.1"/>
    <property type="molecule type" value="Genomic_DNA"/>
</dbReference>
<name>A0AA38IKS7_9CUCU</name>
<accession>A0AA38IKS7</accession>
<dbReference type="PANTHER" id="PTHR12806:SF0">
    <property type="entry name" value="VACUOLAR-SORTING PROTEIN SNF8"/>
    <property type="match status" value="1"/>
</dbReference>
<keyword evidence="3" id="KW-0653">Protein transport</keyword>
<evidence type="ECO:0000256" key="2">
    <source>
        <dbReference type="ARBA" id="ARBA00017052"/>
    </source>
</evidence>